<dbReference type="Proteomes" id="UP000008808">
    <property type="component" value="Chromosome"/>
</dbReference>
<name>Q2ND00_ERYLH</name>
<evidence type="ECO:0000313" key="2">
    <source>
        <dbReference type="Proteomes" id="UP000008808"/>
    </source>
</evidence>
<accession>Q2ND00</accession>
<organism evidence="1 2">
    <name type="scientific">Erythrobacter litoralis (strain HTCC2594)</name>
    <dbReference type="NCBI Taxonomy" id="314225"/>
    <lineage>
        <taxon>Bacteria</taxon>
        <taxon>Pseudomonadati</taxon>
        <taxon>Pseudomonadota</taxon>
        <taxon>Alphaproteobacteria</taxon>
        <taxon>Sphingomonadales</taxon>
        <taxon>Erythrobacteraceae</taxon>
        <taxon>Erythrobacter/Porphyrobacter group</taxon>
        <taxon>Erythrobacter</taxon>
    </lineage>
</organism>
<protein>
    <submittedName>
        <fullName evidence="1">Uncharacterized protein</fullName>
    </submittedName>
</protein>
<dbReference type="KEGG" id="eli:ELI_01745"/>
<dbReference type="AlphaFoldDB" id="Q2ND00"/>
<keyword evidence="2" id="KW-1185">Reference proteome</keyword>
<dbReference type="STRING" id="314225.ELI_01745"/>
<gene>
    <name evidence="1" type="ordered locus">ELI_01745</name>
</gene>
<reference evidence="2" key="1">
    <citation type="journal article" date="2009" name="J. Bacteriol.">
        <title>Complete genome sequence of Erythrobacter litoralis HTCC2594.</title>
        <authorList>
            <person name="Oh H.M."/>
            <person name="Giovannoni S.J."/>
            <person name="Ferriera S."/>
            <person name="Johnson J."/>
            <person name="Cho J.C."/>
        </authorList>
    </citation>
    <scope>NUCLEOTIDE SEQUENCE [LARGE SCALE GENOMIC DNA]</scope>
    <source>
        <strain evidence="2">HTCC2594</strain>
    </source>
</reference>
<evidence type="ECO:0000313" key="1">
    <source>
        <dbReference type="EMBL" id="ABC62441.1"/>
    </source>
</evidence>
<sequence length="39" mass="4184">MTREIADRCGENAAILGDSAGLLAFLHRIAGLEGRQKTK</sequence>
<dbReference type="HOGENOM" id="CLU_3309452_0_0_5"/>
<dbReference type="EMBL" id="CP000157">
    <property type="protein sequence ID" value="ABC62441.1"/>
    <property type="molecule type" value="Genomic_DNA"/>
</dbReference>
<proteinExistence type="predicted"/>